<gene>
    <name evidence="1" type="ORF">LOX96_06715</name>
</gene>
<sequence>MFDKKCKANELPLTEESPLITGKETPTYFTMFNPSRNSLNELTGEDSDKEKFERLVDGLNSIGL</sequence>
<dbReference type="AlphaFoldDB" id="A0A9X2IA65"/>
<accession>A0A9X2IA65</accession>
<evidence type="ECO:0000313" key="1">
    <source>
        <dbReference type="EMBL" id="MCL9683779.1"/>
    </source>
</evidence>
<reference evidence="1" key="1">
    <citation type="submission" date="2021-11" db="EMBL/GenBank/DDBJ databases">
        <title>Legionella maioricencis sp. nov., a new species isolated from hot water samples in Mallorca.</title>
        <authorList>
            <person name="Crespi S."/>
            <person name="Drasar V."/>
            <person name="Salva-Serra F."/>
            <person name="Jaen-Luchoro D."/>
            <person name="Pineiro-Iglesias B."/>
            <person name="Aliaga F."/>
            <person name="Fernandez-Juarez V."/>
            <person name="Coll G."/>
            <person name="Moore E.R.B."/>
            <person name="Bennasar-Figueras A."/>
        </authorList>
    </citation>
    <scope>NUCLEOTIDE SEQUENCE</scope>
    <source>
        <strain evidence="1">HCPI-6</strain>
    </source>
</reference>
<evidence type="ECO:0000313" key="2">
    <source>
        <dbReference type="Proteomes" id="UP001139721"/>
    </source>
</evidence>
<proteinExistence type="predicted"/>
<dbReference type="Proteomes" id="UP001139721">
    <property type="component" value="Unassembled WGS sequence"/>
</dbReference>
<protein>
    <submittedName>
        <fullName evidence="1">Uncharacterized protein</fullName>
    </submittedName>
</protein>
<dbReference type="RefSeq" id="WP_250420833.1">
    <property type="nucleotide sequence ID" value="NZ_JAJKBJ010000006.1"/>
</dbReference>
<comment type="caution">
    <text evidence="1">The sequence shown here is derived from an EMBL/GenBank/DDBJ whole genome shotgun (WGS) entry which is preliminary data.</text>
</comment>
<organism evidence="1 2">
    <name type="scientific">Legionella maioricensis</name>
    <dbReference type="NCBI Taxonomy" id="2896528"/>
    <lineage>
        <taxon>Bacteria</taxon>
        <taxon>Pseudomonadati</taxon>
        <taxon>Pseudomonadota</taxon>
        <taxon>Gammaproteobacteria</taxon>
        <taxon>Legionellales</taxon>
        <taxon>Legionellaceae</taxon>
        <taxon>Legionella</taxon>
    </lineage>
</organism>
<dbReference type="EMBL" id="JAJKBJ010000006">
    <property type="protein sequence ID" value="MCL9683779.1"/>
    <property type="molecule type" value="Genomic_DNA"/>
</dbReference>
<name>A0A9X2IA65_9GAMM</name>
<keyword evidence="2" id="KW-1185">Reference proteome</keyword>